<organism evidence="6 7">
    <name type="scientific">Pontibacter aydingkolensis</name>
    <dbReference type="NCBI Taxonomy" id="1911536"/>
    <lineage>
        <taxon>Bacteria</taxon>
        <taxon>Pseudomonadati</taxon>
        <taxon>Bacteroidota</taxon>
        <taxon>Cytophagia</taxon>
        <taxon>Cytophagales</taxon>
        <taxon>Hymenobacteraceae</taxon>
        <taxon>Pontibacter</taxon>
    </lineage>
</organism>
<comment type="similarity">
    <text evidence="1">Belongs to the transferase hexapeptide repeat family.</text>
</comment>
<dbReference type="RefSeq" id="WP_219877555.1">
    <property type="nucleotide sequence ID" value="NZ_JAHYXK010000008.1"/>
</dbReference>
<evidence type="ECO:0000256" key="3">
    <source>
        <dbReference type="ARBA" id="ARBA00022737"/>
    </source>
</evidence>
<protein>
    <submittedName>
        <fullName evidence="6">Acetyltransferase</fullName>
    </submittedName>
</protein>
<dbReference type="EMBL" id="JAHYXK010000008">
    <property type="protein sequence ID" value="MBW7467677.1"/>
    <property type="molecule type" value="Genomic_DNA"/>
</dbReference>
<proteinExistence type="inferred from homology"/>
<name>A0ABS7CV43_9BACT</name>
<gene>
    <name evidence="6" type="ORF">K0O23_11415</name>
</gene>
<accession>A0ABS7CV43</accession>
<keyword evidence="3" id="KW-0677">Repeat</keyword>
<evidence type="ECO:0000259" key="5">
    <source>
        <dbReference type="Pfam" id="PF17836"/>
    </source>
</evidence>
<evidence type="ECO:0000256" key="1">
    <source>
        <dbReference type="ARBA" id="ARBA00007274"/>
    </source>
</evidence>
<dbReference type="CDD" id="cd03360">
    <property type="entry name" value="LbH_AT_putative"/>
    <property type="match status" value="1"/>
</dbReference>
<dbReference type="InterPro" id="IPR011004">
    <property type="entry name" value="Trimer_LpxA-like_sf"/>
</dbReference>
<dbReference type="Proteomes" id="UP000813018">
    <property type="component" value="Unassembled WGS sequence"/>
</dbReference>
<evidence type="ECO:0000256" key="2">
    <source>
        <dbReference type="ARBA" id="ARBA00022679"/>
    </source>
</evidence>
<dbReference type="InterPro" id="IPR041561">
    <property type="entry name" value="PglD_N"/>
</dbReference>
<evidence type="ECO:0000313" key="6">
    <source>
        <dbReference type="EMBL" id="MBW7467677.1"/>
    </source>
</evidence>
<keyword evidence="7" id="KW-1185">Reference proteome</keyword>
<sequence>MRIILLGYSGHAYVVADAIKRVGGDLIGYCDRAEAKFNPFNLKYLGDEKDENTLTEIKSSGASCIVGVGDNDIRKRITEHLIGRGLHNALIIHPTAIVSDYATIGKGCFISAGAMVNPLASIGKGVIINTGAVVEHECQIGDYAHIAPGAVLTGNVKVLEGCFVGANAVVKQGIKVGENAIIGAGAVVINDVAANQIWVGNPAKQIR</sequence>
<evidence type="ECO:0000313" key="7">
    <source>
        <dbReference type="Proteomes" id="UP000813018"/>
    </source>
</evidence>
<dbReference type="Gene3D" id="2.160.10.10">
    <property type="entry name" value="Hexapeptide repeat proteins"/>
    <property type="match status" value="1"/>
</dbReference>
<dbReference type="PANTHER" id="PTHR43300:SF7">
    <property type="entry name" value="UDP-N-ACETYLBACILLOSAMINE N-ACETYLTRANSFERASE"/>
    <property type="match status" value="1"/>
</dbReference>
<dbReference type="NCBIfam" id="TIGR03570">
    <property type="entry name" value="NeuD_NnaD"/>
    <property type="match status" value="1"/>
</dbReference>
<comment type="caution">
    <text evidence="6">The sequence shown here is derived from an EMBL/GenBank/DDBJ whole genome shotgun (WGS) entry which is preliminary data.</text>
</comment>
<keyword evidence="4" id="KW-0012">Acyltransferase</keyword>
<dbReference type="PROSITE" id="PS00101">
    <property type="entry name" value="HEXAPEP_TRANSFERASES"/>
    <property type="match status" value="1"/>
</dbReference>
<feature type="domain" description="PglD N-terminal" evidence="5">
    <location>
        <begin position="2"/>
        <end position="80"/>
    </location>
</feature>
<dbReference type="InterPro" id="IPR018357">
    <property type="entry name" value="Hexapep_transf_CS"/>
</dbReference>
<reference evidence="6 7" key="1">
    <citation type="journal article" date="2016" name="Int. J. Syst. Evol. Microbiol.">
        <title>Pontibacter aydingkolensis sp. nov., isolated from soil of a salt lake.</title>
        <authorList>
            <person name="Osman G."/>
            <person name="Zhang T."/>
            <person name="Lou K."/>
            <person name="Gao Y."/>
            <person name="Chang W."/>
            <person name="Lin Q."/>
            <person name="Yang H.M."/>
            <person name="Huo X.D."/>
            <person name="Wang N."/>
        </authorList>
    </citation>
    <scope>NUCLEOTIDE SEQUENCE [LARGE SCALE GENOMIC DNA]</scope>
    <source>
        <strain evidence="6 7">KACC 19255</strain>
    </source>
</reference>
<evidence type="ECO:0000256" key="4">
    <source>
        <dbReference type="ARBA" id="ARBA00023315"/>
    </source>
</evidence>
<dbReference type="InterPro" id="IPR001451">
    <property type="entry name" value="Hexapep"/>
</dbReference>
<dbReference type="Pfam" id="PF00132">
    <property type="entry name" value="Hexapep"/>
    <property type="match status" value="2"/>
</dbReference>
<dbReference type="InterPro" id="IPR020019">
    <property type="entry name" value="AcTrfase_PglD-like"/>
</dbReference>
<keyword evidence="2" id="KW-0808">Transferase</keyword>
<dbReference type="Gene3D" id="3.40.50.20">
    <property type="match status" value="1"/>
</dbReference>
<dbReference type="Pfam" id="PF17836">
    <property type="entry name" value="PglD_N"/>
    <property type="match status" value="1"/>
</dbReference>
<dbReference type="InterPro" id="IPR050179">
    <property type="entry name" value="Trans_hexapeptide_repeat"/>
</dbReference>
<dbReference type="PANTHER" id="PTHR43300">
    <property type="entry name" value="ACETYLTRANSFERASE"/>
    <property type="match status" value="1"/>
</dbReference>
<dbReference type="SUPFAM" id="SSF51161">
    <property type="entry name" value="Trimeric LpxA-like enzymes"/>
    <property type="match status" value="1"/>
</dbReference>